<evidence type="ECO:0000313" key="1">
    <source>
        <dbReference type="EMBL" id="KAJ9650000.1"/>
    </source>
</evidence>
<gene>
    <name evidence="1" type="ORF">H2198_010681</name>
</gene>
<comment type="caution">
    <text evidence="1">The sequence shown here is derived from an EMBL/GenBank/DDBJ whole genome shotgun (WGS) entry which is preliminary data.</text>
</comment>
<dbReference type="Proteomes" id="UP001172386">
    <property type="component" value="Unassembled WGS sequence"/>
</dbReference>
<sequence length="93" mass="9704">MKFSSITAVALLATAVVANPVPEVETRDAAPVLGEEPVLFSPVELKKREELEKRKKKGGSSSNSTSDAVHLTPDGTILISGAAILSSAYLLLA</sequence>
<organism evidence="1 2">
    <name type="scientific">Neophaeococcomyces mojaviensis</name>
    <dbReference type="NCBI Taxonomy" id="3383035"/>
    <lineage>
        <taxon>Eukaryota</taxon>
        <taxon>Fungi</taxon>
        <taxon>Dikarya</taxon>
        <taxon>Ascomycota</taxon>
        <taxon>Pezizomycotina</taxon>
        <taxon>Eurotiomycetes</taxon>
        <taxon>Chaetothyriomycetidae</taxon>
        <taxon>Chaetothyriales</taxon>
        <taxon>Chaetothyriales incertae sedis</taxon>
        <taxon>Neophaeococcomyces</taxon>
    </lineage>
</organism>
<proteinExistence type="predicted"/>
<accession>A0ACC2ZQZ6</accession>
<protein>
    <submittedName>
        <fullName evidence="1">Uncharacterized protein</fullName>
    </submittedName>
</protein>
<dbReference type="EMBL" id="JAPDRQ010000402">
    <property type="protein sequence ID" value="KAJ9650000.1"/>
    <property type="molecule type" value="Genomic_DNA"/>
</dbReference>
<keyword evidence="2" id="KW-1185">Reference proteome</keyword>
<evidence type="ECO:0000313" key="2">
    <source>
        <dbReference type="Proteomes" id="UP001172386"/>
    </source>
</evidence>
<name>A0ACC2ZQZ6_9EURO</name>
<reference evidence="1" key="1">
    <citation type="submission" date="2022-10" db="EMBL/GenBank/DDBJ databases">
        <title>Culturing micro-colonial fungi from biological soil crusts in the Mojave desert and describing Neophaeococcomyces mojavensis, and introducing the new genera and species Taxawa tesnikishii.</title>
        <authorList>
            <person name="Kurbessoian T."/>
            <person name="Stajich J.E."/>
        </authorList>
    </citation>
    <scope>NUCLEOTIDE SEQUENCE</scope>
    <source>
        <strain evidence="1">JES_112</strain>
    </source>
</reference>